<evidence type="ECO:0000313" key="4">
    <source>
        <dbReference type="Proteomes" id="UP000009311"/>
    </source>
</evidence>
<dbReference type="RefSeq" id="WP_009559932.1">
    <property type="nucleotide sequence ID" value="NZ_AYZN01000001.1"/>
</dbReference>
<dbReference type="Proteomes" id="UP000009311">
    <property type="component" value="Unassembled WGS sequence"/>
</dbReference>
<keyword evidence="1 3" id="KW-0378">Hydrolase</keyword>
<dbReference type="InterPro" id="IPR020084">
    <property type="entry name" value="NUDIX_hydrolase_CS"/>
</dbReference>
<reference evidence="3 4" key="1">
    <citation type="submission" date="2012-06" db="EMBL/GenBank/DDBJ databases">
        <title>Draft Genome Sequence of Lactobacillus pasteurii CRBIP 24.76T.</title>
        <authorList>
            <person name="Cousin S."/>
            <person name="Bouchier C."/>
            <person name="Loux V."/>
            <person name="Ma L."/>
            <person name="Creno S."/>
            <person name="Bizet C."/>
            <person name="Clermont D."/>
        </authorList>
    </citation>
    <scope>NUCLEOTIDE SEQUENCE [LARGE SCALE GENOMIC DNA]</scope>
    <source>
        <strain evidence="4">CRBIP 24.76T</strain>
    </source>
</reference>
<dbReference type="Pfam" id="PF00293">
    <property type="entry name" value="NUDIX"/>
    <property type="match status" value="1"/>
</dbReference>
<keyword evidence="4" id="KW-1185">Reference proteome</keyword>
<dbReference type="SUPFAM" id="SSF55811">
    <property type="entry name" value="Nudix"/>
    <property type="match status" value="1"/>
</dbReference>
<dbReference type="PROSITE" id="PS51462">
    <property type="entry name" value="NUDIX"/>
    <property type="match status" value="1"/>
</dbReference>
<gene>
    <name evidence="3" type="ORF">BN53_04670</name>
</gene>
<dbReference type="PATRIC" id="fig|1423790.3.peg.353"/>
<dbReference type="CDD" id="cd04693">
    <property type="entry name" value="NUDIX_Hydrolase"/>
    <property type="match status" value="1"/>
</dbReference>
<dbReference type="PROSITE" id="PS00893">
    <property type="entry name" value="NUDIX_BOX"/>
    <property type="match status" value="1"/>
</dbReference>
<dbReference type="AlphaFoldDB" id="I7JYA0"/>
<dbReference type="Gene3D" id="3.90.79.10">
    <property type="entry name" value="Nucleoside Triphosphate Pyrophosphohydrolase"/>
    <property type="match status" value="1"/>
</dbReference>
<dbReference type="InterPro" id="IPR015797">
    <property type="entry name" value="NUDIX_hydrolase-like_dom_sf"/>
</dbReference>
<dbReference type="GO" id="GO:0016787">
    <property type="term" value="F:hydrolase activity"/>
    <property type="evidence" value="ECO:0007669"/>
    <property type="project" value="UniProtKB-KW"/>
</dbReference>
<proteinExistence type="predicted"/>
<dbReference type="STRING" id="1423790.BN53_04670"/>
<dbReference type="InterPro" id="IPR000086">
    <property type="entry name" value="NUDIX_hydrolase_dom"/>
</dbReference>
<protein>
    <submittedName>
        <fullName evidence="3">Nucleoside diphosphate (Nudix) hydrolase</fullName>
    </submittedName>
</protein>
<name>I7JYA0_9LACO</name>
<evidence type="ECO:0000259" key="2">
    <source>
        <dbReference type="PROSITE" id="PS51462"/>
    </source>
</evidence>
<feature type="domain" description="Nudix hydrolase" evidence="2">
    <location>
        <begin position="29"/>
        <end position="160"/>
    </location>
</feature>
<dbReference type="eggNOG" id="COG1443">
    <property type="taxonomic scope" value="Bacteria"/>
</dbReference>
<organism evidence="3 4">
    <name type="scientific">Lactobacillus pasteurii DSM 23907 = CRBIP 24.76</name>
    <dbReference type="NCBI Taxonomy" id="1423790"/>
    <lineage>
        <taxon>Bacteria</taxon>
        <taxon>Bacillati</taxon>
        <taxon>Bacillota</taxon>
        <taxon>Bacilli</taxon>
        <taxon>Lactobacillales</taxon>
        <taxon>Lactobacillaceae</taxon>
        <taxon>Lactobacillus</taxon>
    </lineage>
</organism>
<comment type="caution">
    <text evidence="3">The sequence shown here is derived from an EMBL/GenBank/DDBJ whole genome shotgun (WGS) entry which is preliminary data.</text>
</comment>
<accession>I7JYA0</accession>
<sequence>MEILDLYDINRQKLPDQTMIRDQYQPKDTYRIACGVVIFNSQGQMLIQKRHQDKILFPGMWDISAAGSVISGESSQMAIERELKEELGLSVDFSNTRPKLTTHFPAGFCDFYTLELDVDLDELTLQKEEVTAVKWASLAEINQMIFAQEFIPYFSDFINLIAVMAKKHDLYYSED</sequence>
<dbReference type="PANTHER" id="PTHR10885">
    <property type="entry name" value="ISOPENTENYL-DIPHOSPHATE DELTA-ISOMERASE"/>
    <property type="match status" value="1"/>
</dbReference>
<dbReference type="EMBL" id="CAKD01000021">
    <property type="protein sequence ID" value="CCI85380.1"/>
    <property type="molecule type" value="Genomic_DNA"/>
</dbReference>
<evidence type="ECO:0000313" key="3">
    <source>
        <dbReference type="EMBL" id="CCI85380.1"/>
    </source>
</evidence>
<dbReference type="PANTHER" id="PTHR10885:SF0">
    <property type="entry name" value="ISOPENTENYL-DIPHOSPHATE DELTA-ISOMERASE"/>
    <property type="match status" value="1"/>
</dbReference>
<evidence type="ECO:0000256" key="1">
    <source>
        <dbReference type="ARBA" id="ARBA00022801"/>
    </source>
</evidence>
<dbReference type="OrthoDB" id="9786032at2"/>